<dbReference type="Proteomes" id="UP000681794">
    <property type="component" value="Chromosome"/>
</dbReference>
<gene>
    <name evidence="1" type="ORF">KM842_09230</name>
</gene>
<proteinExistence type="predicted"/>
<accession>A0ACD1E0U7</accession>
<keyword evidence="1" id="KW-0456">Lyase</keyword>
<sequence length="414" mass="43157">MTDTTAPPIPTLADIEAARETIAGVARVTPMETSKFLEGLLGSPVHLKCENLQRTGAYKVRGAYNRLSTLTAEQRQAGVVAASAGNHAQGVAFAARELGIPATIFTPVGVALPKLQATRRYGADVVLRGHSVEEALSAAKDFATRTGAVFIPPFDHPAVIAGQGTLGLEIVDQVPDVDTVVVPIGGGGVISGIAIAVKGMAERLGRDIRIIGVQAENAAAYPSSISAGEPVTITTSPTIADGIAVARPGDMNFPIIRDLVDEIVTVSDDDVARALLVLLERAKLVVEAAGAVGVAAIMAGAVHDTGRTVVLLSGGNIDPLMMERIITRGLVAASRYIGIRIMLPDRPGQLARVSQIISDAGANVVEVLHTRHGQGVVINEVALDLSIEARGPDHADEVMARLQEAGFRPEQLTH</sequence>
<organism evidence="1 2">
    <name type="scientific">Curtobacterium aetherium</name>
    <dbReference type="NCBI Taxonomy" id="2841594"/>
    <lineage>
        <taxon>Bacteria</taxon>
        <taxon>Bacillati</taxon>
        <taxon>Actinomycetota</taxon>
        <taxon>Actinomycetes</taxon>
        <taxon>Micrococcales</taxon>
        <taxon>Microbacteriaceae</taxon>
        <taxon>Curtobacterium</taxon>
    </lineage>
</organism>
<reference evidence="1" key="1">
    <citation type="submission" date="2021-06" db="EMBL/GenBank/DDBJ databases">
        <authorList>
            <person name="Ellington A.J."/>
            <person name="Bryan N.C."/>
            <person name="Christner B.C."/>
            <person name="Reisch C.R."/>
        </authorList>
    </citation>
    <scope>NUCLEOTIDE SEQUENCE</scope>
    <source>
        <strain evidence="1">L6-1</strain>
    </source>
</reference>
<evidence type="ECO:0000313" key="2">
    <source>
        <dbReference type="Proteomes" id="UP000681794"/>
    </source>
</evidence>
<keyword evidence="2" id="KW-1185">Reference proteome</keyword>
<name>A0ACD1E0U7_9MICO</name>
<dbReference type="EMBL" id="CP076544">
    <property type="protein sequence ID" value="QWS32480.1"/>
    <property type="molecule type" value="Genomic_DNA"/>
</dbReference>
<protein>
    <submittedName>
        <fullName evidence="1">Threonine ammonia-lyase</fullName>
        <ecNumber evidence="1">4.3.1.19</ecNumber>
    </submittedName>
</protein>
<dbReference type="EC" id="4.3.1.19" evidence="1"/>
<evidence type="ECO:0000313" key="1">
    <source>
        <dbReference type="EMBL" id="QWS32480.1"/>
    </source>
</evidence>